<comment type="caution">
    <text evidence="2">The sequence shown here is derived from an EMBL/GenBank/DDBJ whole genome shotgun (WGS) entry which is preliminary data.</text>
</comment>
<dbReference type="GO" id="GO:0005524">
    <property type="term" value="F:ATP binding"/>
    <property type="evidence" value="ECO:0007669"/>
    <property type="project" value="InterPro"/>
</dbReference>
<accession>A0A814APD5</accession>
<dbReference type="AlphaFoldDB" id="A0A814APD5"/>
<protein>
    <submittedName>
        <fullName evidence="2">Uncharacterized protein</fullName>
    </submittedName>
</protein>
<dbReference type="GO" id="GO:0071218">
    <property type="term" value="P:cellular response to misfolded protein"/>
    <property type="evidence" value="ECO:0007669"/>
    <property type="project" value="TreeGrafter"/>
</dbReference>
<dbReference type="InterPro" id="IPR027417">
    <property type="entry name" value="P-loop_NTPase"/>
</dbReference>
<dbReference type="GO" id="GO:0012505">
    <property type="term" value="C:endomembrane system"/>
    <property type="evidence" value="ECO:0007669"/>
    <property type="project" value="UniProtKB-ARBA"/>
</dbReference>
<dbReference type="Gene3D" id="3.40.50.300">
    <property type="entry name" value="P-loop containing nucleotide triphosphate hydrolases"/>
    <property type="match status" value="1"/>
</dbReference>
<gene>
    <name evidence="2" type="ORF">OXX778_LOCUS12122</name>
</gene>
<dbReference type="Proteomes" id="UP000663879">
    <property type="component" value="Unassembled WGS sequence"/>
</dbReference>
<evidence type="ECO:0000313" key="3">
    <source>
        <dbReference type="Proteomes" id="UP000663879"/>
    </source>
</evidence>
<keyword evidence="3" id="KW-1185">Reference proteome</keyword>
<dbReference type="OrthoDB" id="19623at2759"/>
<name>A0A814APD5_9BILA</name>
<dbReference type="InterPro" id="IPR010448">
    <property type="entry name" value="Torsin"/>
</dbReference>
<comment type="similarity">
    <text evidence="1">Belongs to the ClpA/ClpB family. Torsin subfamily.</text>
</comment>
<proteinExistence type="inferred from homology"/>
<evidence type="ECO:0000313" key="2">
    <source>
        <dbReference type="EMBL" id="CAF0915440.1"/>
    </source>
</evidence>
<dbReference type="Pfam" id="PF06309">
    <property type="entry name" value="Torsin"/>
    <property type="match status" value="1"/>
</dbReference>
<dbReference type="GO" id="GO:0016887">
    <property type="term" value="F:ATP hydrolysis activity"/>
    <property type="evidence" value="ECO:0007669"/>
    <property type="project" value="InterPro"/>
</dbReference>
<dbReference type="PANTHER" id="PTHR10760">
    <property type="entry name" value="TORSIN"/>
    <property type="match status" value="1"/>
</dbReference>
<dbReference type="PANTHER" id="PTHR10760:SF2">
    <property type="entry name" value="LD13476P-RELATED"/>
    <property type="match status" value="1"/>
</dbReference>
<sequence>MNLIKRHFLNNKQLILWALFLNFGQIFTFDLIQSVKCRLYECCSPPYLPNNFTQLEENLNKSLFGQPLVQSTIVSALRGHFNLNGPKKALVMSFHGSTGVGKNFVVQFIANSMFERGVKSKFFKLFIASRDFPHNEKIDEYRETIIKTIETTVKQCHTNLFVFDETDKIPIGLIDTIKAYIDFYTEVDGIAFRKSVFIFLSNSAAKDIAQLTLSYDKQNVYRDDFQLKVFQTEIQNSIYHNKEANEKGLWHASIIDSYLIDFYVPFLPLERDHVRKCIRAEFRNYNYTTNKTNESGILISKITDSDIENIVDEHVYEPPGHKKYSSSGCKRVPFLVRTFIYKKMLSSQLNDEF</sequence>
<organism evidence="2 3">
    <name type="scientific">Brachionus calyciflorus</name>
    <dbReference type="NCBI Taxonomy" id="104777"/>
    <lineage>
        <taxon>Eukaryota</taxon>
        <taxon>Metazoa</taxon>
        <taxon>Spiralia</taxon>
        <taxon>Gnathifera</taxon>
        <taxon>Rotifera</taxon>
        <taxon>Eurotatoria</taxon>
        <taxon>Monogononta</taxon>
        <taxon>Pseudotrocha</taxon>
        <taxon>Ploima</taxon>
        <taxon>Brachionidae</taxon>
        <taxon>Brachionus</taxon>
    </lineage>
</organism>
<dbReference type="EMBL" id="CAJNOC010002147">
    <property type="protein sequence ID" value="CAF0915440.1"/>
    <property type="molecule type" value="Genomic_DNA"/>
</dbReference>
<dbReference type="GO" id="GO:0005737">
    <property type="term" value="C:cytoplasm"/>
    <property type="evidence" value="ECO:0007669"/>
    <property type="project" value="UniProtKB-ARBA"/>
</dbReference>
<evidence type="ECO:0000256" key="1">
    <source>
        <dbReference type="ARBA" id="ARBA00006235"/>
    </source>
</evidence>
<reference evidence="2" key="1">
    <citation type="submission" date="2021-02" db="EMBL/GenBank/DDBJ databases">
        <authorList>
            <person name="Nowell W R."/>
        </authorList>
    </citation>
    <scope>NUCLEOTIDE SEQUENCE</scope>
    <source>
        <strain evidence="2">Ploen Becks lab</strain>
    </source>
</reference>
<dbReference type="SUPFAM" id="SSF52540">
    <property type="entry name" value="P-loop containing nucleoside triphosphate hydrolases"/>
    <property type="match status" value="1"/>
</dbReference>